<dbReference type="EMBL" id="GBXM01103536">
    <property type="protein sequence ID" value="JAH05041.1"/>
    <property type="molecule type" value="Transcribed_RNA"/>
</dbReference>
<reference evidence="1" key="1">
    <citation type="submission" date="2014-11" db="EMBL/GenBank/DDBJ databases">
        <authorList>
            <person name="Amaro Gonzalez C."/>
        </authorList>
    </citation>
    <scope>NUCLEOTIDE SEQUENCE</scope>
</reference>
<organism evidence="1">
    <name type="scientific">Anguilla anguilla</name>
    <name type="common">European freshwater eel</name>
    <name type="synonym">Muraena anguilla</name>
    <dbReference type="NCBI Taxonomy" id="7936"/>
    <lineage>
        <taxon>Eukaryota</taxon>
        <taxon>Metazoa</taxon>
        <taxon>Chordata</taxon>
        <taxon>Craniata</taxon>
        <taxon>Vertebrata</taxon>
        <taxon>Euteleostomi</taxon>
        <taxon>Actinopterygii</taxon>
        <taxon>Neopterygii</taxon>
        <taxon>Teleostei</taxon>
        <taxon>Anguilliformes</taxon>
        <taxon>Anguillidae</taxon>
        <taxon>Anguilla</taxon>
    </lineage>
</organism>
<accession>A0A0E9PK73</accession>
<protein>
    <submittedName>
        <fullName evidence="1">Uncharacterized protein</fullName>
    </submittedName>
</protein>
<reference evidence="1" key="2">
    <citation type="journal article" date="2015" name="Fish Shellfish Immunol.">
        <title>Early steps in the European eel (Anguilla anguilla)-Vibrio vulnificus interaction in the gills: Role of the RtxA13 toxin.</title>
        <authorList>
            <person name="Callol A."/>
            <person name="Pajuelo D."/>
            <person name="Ebbesson L."/>
            <person name="Teles M."/>
            <person name="MacKenzie S."/>
            <person name="Amaro C."/>
        </authorList>
    </citation>
    <scope>NUCLEOTIDE SEQUENCE</scope>
</reference>
<dbReference type="AlphaFoldDB" id="A0A0E9PK73"/>
<name>A0A0E9PK73_ANGAN</name>
<evidence type="ECO:0000313" key="1">
    <source>
        <dbReference type="EMBL" id="JAH05041.1"/>
    </source>
</evidence>
<proteinExistence type="predicted"/>
<sequence>MGKRICSFCIHHFELTIGKNFICVFLMTHPEEYHKMGGKILYCSLP</sequence>